<accession>A0A8J6C6Q0</accession>
<reference evidence="1" key="1">
    <citation type="submission" date="2021-05" db="EMBL/GenBank/DDBJ databases">
        <title>The genome of the haptophyte Pavlova lutheri (Diacronema luteri, Pavlovales) - a model for lipid biosynthesis in eukaryotic algae.</title>
        <authorList>
            <person name="Hulatt C.J."/>
            <person name="Posewitz M.C."/>
        </authorList>
    </citation>
    <scope>NUCLEOTIDE SEQUENCE</scope>
    <source>
        <strain evidence="1">NIVA-4/92</strain>
    </source>
</reference>
<dbReference type="AlphaFoldDB" id="A0A8J6C6Q0"/>
<protein>
    <submittedName>
        <fullName evidence="1">Uncharacterized protein</fullName>
    </submittedName>
</protein>
<keyword evidence="2" id="KW-1185">Reference proteome</keyword>
<evidence type="ECO:0000313" key="1">
    <source>
        <dbReference type="EMBL" id="KAG8456983.1"/>
    </source>
</evidence>
<evidence type="ECO:0000313" key="2">
    <source>
        <dbReference type="Proteomes" id="UP000751190"/>
    </source>
</evidence>
<comment type="caution">
    <text evidence="1">The sequence shown here is derived from an EMBL/GenBank/DDBJ whole genome shotgun (WGS) entry which is preliminary data.</text>
</comment>
<dbReference type="EMBL" id="JAGTXO010000092">
    <property type="protein sequence ID" value="KAG8456983.1"/>
    <property type="molecule type" value="Genomic_DNA"/>
</dbReference>
<proteinExistence type="predicted"/>
<organism evidence="1 2">
    <name type="scientific">Diacronema lutheri</name>
    <name type="common">Unicellular marine alga</name>
    <name type="synonym">Monochrysis lutheri</name>
    <dbReference type="NCBI Taxonomy" id="2081491"/>
    <lineage>
        <taxon>Eukaryota</taxon>
        <taxon>Haptista</taxon>
        <taxon>Haptophyta</taxon>
        <taxon>Pavlovophyceae</taxon>
        <taxon>Pavlovales</taxon>
        <taxon>Pavlovaceae</taxon>
        <taxon>Diacronema</taxon>
    </lineage>
</organism>
<gene>
    <name evidence="1" type="ORF">KFE25_004586</name>
</gene>
<sequence length="98" mass="11088">MCLNADVQPHFLLLGYEVLWGVKKHSDHCYIGQCKRLDDGLRYDLVVSRTGISIKKDLAQVARVPIPPAMRDAFWPTEAVARKGCRICCDDDWEQGLA</sequence>
<name>A0A8J6C6Q0_DIALT</name>
<dbReference type="Proteomes" id="UP000751190">
    <property type="component" value="Unassembled WGS sequence"/>
</dbReference>